<dbReference type="GO" id="GO:0000139">
    <property type="term" value="C:Golgi membrane"/>
    <property type="evidence" value="ECO:0007669"/>
    <property type="project" value="UniProtKB-SubCell"/>
</dbReference>
<evidence type="ECO:0000256" key="10">
    <source>
        <dbReference type="ARBA" id="ARBA00022968"/>
    </source>
</evidence>
<dbReference type="RefSeq" id="XP_014245534.1">
    <property type="nucleotide sequence ID" value="XM_014390048.2"/>
</dbReference>
<evidence type="ECO:0000256" key="2">
    <source>
        <dbReference type="ARBA" id="ARBA00004556"/>
    </source>
</evidence>
<keyword evidence="10 20" id="KW-0735">Signal-anchor</keyword>
<dbReference type="EC" id="2.4.1.101" evidence="17 20"/>
<comment type="subcellular location">
    <subcellularLocation>
        <location evidence="2">Cytoplasm</location>
        <location evidence="2">Perinuclear region</location>
    </subcellularLocation>
    <subcellularLocation>
        <location evidence="1 20">Golgi apparatus membrane</location>
        <topology evidence="1 20">Single-pass type II membrane protein</topology>
    </subcellularLocation>
</comment>
<evidence type="ECO:0000256" key="19">
    <source>
        <dbReference type="ARBA" id="ARBA00049421"/>
    </source>
</evidence>
<dbReference type="GO" id="GO:0048471">
    <property type="term" value="C:perinuclear region of cytoplasm"/>
    <property type="evidence" value="ECO:0007669"/>
    <property type="project" value="UniProtKB-SubCell"/>
</dbReference>
<evidence type="ECO:0000313" key="23">
    <source>
        <dbReference type="Proteomes" id="UP000494040"/>
    </source>
</evidence>
<keyword evidence="6 20" id="KW-0328">Glycosyltransferase</keyword>
<keyword evidence="23" id="KW-1185">Reference proteome</keyword>
<dbReference type="Gene3D" id="3.10.180.20">
    <property type="entry name" value="N-Acetylglucosaminyltransferase I, Domain 2"/>
    <property type="match status" value="1"/>
</dbReference>
<dbReference type="FunFam" id="3.10.180.20:FF:000001">
    <property type="entry name" value="alpha-1,3-mannosyl-glycoprotein 2-beta-N-acetylglucosaminyltransferase"/>
    <property type="match status" value="1"/>
</dbReference>
<dbReference type="Pfam" id="PF03071">
    <property type="entry name" value="GNT-I"/>
    <property type="match status" value="1"/>
</dbReference>
<keyword evidence="5" id="KW-0963">Cytoplasm</keyword>
<dbReference type="Gene3D" id="3.90.550.10">
    <property type="entry name" value="Spore Coat Polysaccharide Biosynthesis Protein SpsA, Chain A"/>
    <property type="match status" value="1"/>
</dbReference>
<dbReference type="SUPFAM" id="SSF53448">
    <property type="entry name" value="Nucleotide-diphospho-sugar transferases"/>
    <property type="match status" value="1"/>
</dbReference>
<keyword evidence="15 20" id="KW-0464">Manganese</keyword>
<evidence type="ECO:0000256" key="12">
    <source>
        <dbReference type="ARBA" id="ARBA00023034"/>
    </source>
</evidence>
<feature type="transmembrane region" description="Helical" evidence="20">
    <location>
        <begin position="7"/>
        <end position="25"/>
    </location>
</feature>
<dbReference type="EnsemblMetazoa" id="XM_014390048.2">
    <property type="protein sequence ID" value="XP_014245534.1"/>
    <property type="gene ID" value="LOC106664368"/>
</dbReference>
<keyword evidence="8 20" id="KW-0812">Transmembrane</keyword>
<accession>A0A8I6RI86</accession>
<keyword evidence="9 20" id="KW-0479">Metal-binding</keyword>
<evidence type="ECO:0000256" key="17">
    <source>
        <dbReference type="ARBA" id="ARBA00038949"/>
    </source>
</evidence>
<evidence type="ECO:0000256" key="3">
    <source>
        <dbReference type="ARBA" id="ARBA00004922"/>
    </source>
</evidence>
<evidence type="ECO:0000256" key="4">
    <source>
        <dbReference type="ARBA" id="ARBA00006492"/>
    </source>
</evidence>
<feature type="coiled-coil region" evidence="21">
    <location>
        <begin position="70"/>
        <end position="104"/>
    </location>
</feature>
<organism evidence="22 23">
    <name type="scientific">Cimex lectularius</name>
    <name type="common">Bed bug</name>
    <name type="synonym">Acanthia lectularia</name>
    <dbReference type="NCBI Taxonomy" id="79782"/>
    <lineage>
        <taxon>Eukaryota</taxon>
        <taxon>Metazoa</taxon>
        <taxon>Ecdysozoa</taxon>
        <taxon>Arthropoda</taxon>
        <taxon>Hexapoda</taxon>
        <taxon>Insecta</taxon>
        <taxon>Pterygota</taxon>
        <taxon>Neoptera</taxon>
        <taxon>Paraneoptera</taxon>
        <taxon>Hemiptera</taxon>
        <taxon>Heteroptera</taxon>
        <taxon>Panheteroptera</taxon>
        <taxon>Cimicomorpha</taxon>
        <taxon>Cimicidae</taxon>
        <taxon>Cimex</taxon>
    </lineage>
</organism>
<dbReference type="InterPro" id="IPR052261">
    <property type="entry name" value="Glycosyltransferase_13"/>
</dbReference>
<comment type="function">
    <text evidence="16 20">Initiates complex N-linked carbohydrate formation. Essential for the conversion of high-mannose to hybrid and complex N-glycans.</text>
</comment>
<evidence type="ECO:0000256" key="8">
    <source>
        <dbReference type="ARBA" id="ARBA00022692"/>
    </source>
</evidence>
<dbReference type="InterPro" id="IPR004139">
    <property type="entry name" value="Glyco_trans_13"/>
</dbReference>
<keyword evidence="7" id="KW-0808">Transferase</keyword>
<evidence type="ECO:0000256" key="9">
    <source>
        <dbReference type="ARBA" id="ARBA00022723"/>
    </source>
</evidence>
<dbReference type="PANTHER" id="PTHR10468:SF0">
    <property type="entry name" value="ALPHA-1,3-MANNOSYL-GLYCOPROTEIN 2-BETA-N-ACETYLGLUCOSAMINYLTRANSFERASE"/>
    <property type="match status" value="1"/>
</dbReference>
<sequence length="448" mass="51826">MRRNHLAGILAISIFTWVVIIYMLIHDRPSLQSFNNIPNAKSNLEELESQIKDDFKINAQLWADVKKAIASQRESQKAEAEENAAAYEVERKEDEKKIQSLSREGVVAVLVFACSRPTVTRCLDQLIRYRPNAEQFPIIVSQDCQHQATSDAIDAYSEQVFHIKQPDQSEIHVPPKEKKFKGYFKIARHYGWALNQTFFTYNFSTVIIIEDDLDVSPDIFSYFSATLPLLHQDPTLWCVSAWNDNGKQELIDMNSPELLHRTDFFPGLGWMLTKEIWAELAPKWPLSYWDDWIRQPSQRKGRACIRPEISRTKTFGKIGVSNGLFYEKHLKFIHLNKQFVQFTEKNLTYLLKDNYDTAFVKAVYESPLVFHHELRAAKVGGPPQGPVRVLYDTKTMYKVAAKSLGLMDDFKSGVPRTGYRGVVSFFYKERRVYLAPQATWKGYDTSWS</sequence>
<keyword evidence="11 20" id="KW-1133">Transmembrane helix</keyword>
<dbReference type="Proteomes" id="UP000494040">
    <property type="component" value="Unassembled WGS sequence"/>
</dbReference>
<comment type="cofactor">
    <cofactor evidence="20">
        <name>Mn(2+)</name>
        <dbReference type="ChEBI" id="CHEBI:29035"/>
    </cofactor>
    <text evidence="20">The cofactor is mostly bound to the substrate.</text>
</comment>
<evidence type="ECO:0000256" key="15">
    <source>
        <dbReference type="ARBA" id="ARBA00023211"/>
    </source>
</evidence>
<evidence type="ECO:0000256" key="5">
    <source>
        <dbReference type="ARBA" id="ARBA00022490"/>
    </source>
</evidence>
<evidence type="ECO:0000256" key="6">
    <source>
        <dbReference type="ARBA" id="ARBA00022676"/>
    </source>
</evidence>
<evidence type="ECO:0000256" key="11">
    <source>
        <dbReference type="ARBA" id="ARBA00022989"/>
    </source>
</evidence>
<dbReference type="GO" id="GO:0006487">
    <property type="term" value="P:protein N-linked glycosylation"/>
    <property type="evidence" value="ECO:0007669"/>
    <property type="project" value="TreeGrafter"/>
</dbReference>
<dbReference type="GO" id="GO:0030145">
    <property type="term" value="F:manganese ion binding"/>
    <property type="evidence" value="ECO:0007669"/>
    <property type="project" value="UniProtKB-UniRule"/>
</dbReference>
<dbReference type="OMA" id="KGYDLSW"/>
<evidence type="ECO:0000256" key="14">
    <source>
        <dbReference type="ARBA" id="ARBA00023157"/>
    </source>
</evidence>
<dbReference type="KEGG" id="clec:106664368"/>
<dbReference type="PANTHER" id="PTHR10468">
    <property type="entry name" value="PROTEIN O-LINKED-MANNOSE BETA-1,2-N-ACETYLGLUCOSAMINYLTRANSFERASE 1/ALPHA-1,3-MANNOSYL-GLYCOPROTEIN 2-BETA-N-ACETYLGLUCOSAMINYLTRANSFERASE"/>
    <property type="match status" value="1"/>
</dbReference>
<protein>
    <recommendedName>
        <fullName evidence="17 20">Alpha-1,3-mannosyl-glycoprotein 2-beta-N-acetylglucosaminyltransferase</fullName>
        <shortName evidence="20">GNT-I</shortName>
        <shortName evidence="20">GlcNAc-T I</shortName>
        <ecNumber evidence="17 20">2.4.1.101</ecNumber>
    </recommendedName>
    <alternativeName>
        <fullName evidence="18 20">N-glycosyl-oligosaccharide-glycoprotein N-acetylglucosaminyltransferase I</fullName>
    </alternativeName>
</protein>
<comment type="catalytic activity">
    <reaction evidence="19 20">
        <text>N(4)-(alpha-D-Man-(1-&gt;3)-[alpha-D-Man-(1-&gt;3)-[alpha-D-Man-(1-&gt;6)]-alpha-D-Man-(1-&gt;6)]-beta-D-Man-(1-&gt;4)-beta-D-GlcNAc-(1-&gt;4)-beta-D-GlcNAc)-L-asparaginyl-[protein] (N-glucan mannose isomer 5A1,2) + UDP-N-acetyl-alpha-D-glucosamine = N(4)-{beta-D-GlcNAc-(1-&gt;2)-alpha-D-Man-(1-&gt;3)-[alpha-D-Man-(1-&gt;3)-[alpha-D-Man-(1-&gt;6)]-alpha-D-Man-(1-&gt;6)]-beta-D-Man-(1-&gt;4)-beta-D-GlcNAc-(1-&gt;4)-beta-D-GlcNAc}-L-asparaginyl-[protein] + UDP + H(+)</text>
        <dbReference type="Rhea" id="RHEA:11456"/>
        <dbReference type="Rhea" id="RHEA-COMP:14367"/>
        <dbReference type="Rhea" id="RHEA-COMP:14368"/>
        <dbReference type="ChEBI" id="CHEBI:15378"/>
        <dbReference type="ChEBI" id="CHEBI:57705"/>
        <dbReference type="ChEBI" id="CHEBI:58223"/>
        <dbReference type="ChEBI" id="CHEBI:59087"/>
        <dbReference type="ChEBI" id="CHEBI:60625"/>
        <dbReference type="EC" id="2.4.1.101"/>
    </reaction>
</comment>
<dbReference type="InterPro" id="IPR029044">
    <property type="entry name" value="Nucleotide-diphossugar_trans"/>
</dbReference>
<dbReference type="FunFam" id="3.90.550.10:FF:000055">
    <property type="entry name" value="Alpha-1,3-mannosyl-glycoprotein 2-beta-N-acetylglucosaminyltransferase"/>
    <property type="match status" value="1"/>
</dbReference>
<comment type="pathway">
    <text evidence="3 20">Protein modification; protein glycosylation.</text>
</comment>
<dbReference type="CDD" id="cd02514">
    <property type="entry name" value="GT13_GLCNAC-TI"/>
    <property type="match status" value="1"/>
</dbReference>
<evidence type="ECO:0000256" key="7">
    <source>
        <dbReference type="ARBA" id="ARBA00022679"/>
    </source>
</evidence>
<keyword evidence="13 20" id="KW-0472">Membrane</keyword>
<evidence type="ECO:0000256" key="16">
    <source>
        <dbReference type="ARBA" id="ARBA00037706"/>
    </source>
</evidence>
<comment type="similarity">
    <text evidence="4 20">Belongs to the glycosyltransferase 13 family.</text>
</comment>
<dbReference type="GO" id="GO:0003827">
    <property type="term" value="F:alpha-1,3-mannosylglycoprotein 2-beta-N-acetylglucosaminyltransferase activity"/>
    <property type="evidence" value="ECO:0007669"/>
    <property type="project" value="UniProtKB-UniRule"/>
</dbReference>
<dbReference type="UniPathway" id="UPA00378"/>
<dbReference type="GeneID" id="106664368"/>
<reference evidence="22" key="1">
    <citation type="submission" date="2022-01" db="UniProtKB">
        <authorList>
            <consortium name="EnsemblMetazoa"/>
        </authorList>
    </citation>
    <scope>IDENTIFICATION</scope>
</reference>
<evidence type="ECO:0000256" key="1">
    <source>
        <dbReference type="ARBA" id="ARBA00004323"/>
    </source>
</evidence>
<evidence type="ECO:0000256" key="20">
    <source>
        <dbReference type="RuleBase" id="RU368119"/>
    </source>
</evidence>
<evidence type="ECO:0000256" key="13">
    <source>
        <dbReference type="ARBA" id="ARBA00023136"/>
    </source>
</evidence>
<evidence type="ECO:0000313" key="22">
    <source>
        <dbReference type="EnsemblMetazoa" id="XP_014245534.1"/>
    </source>
</evidence>
<proteinExistence type="inferred from homology"/>
<evidence type="ECO:0000256" key="18">
    <source>
        <dbReference type="ARBA" id="ARBA00041712"/>
    </source>
</evidence>
<name>A0A8I6RI86_CIMLE</name>
<keyword evidence="21" id="KW-0175">Coiled coil</keyword>
<dbReference type="OrthoDB" id="440755at2759"/>
<keyword evidence="14" id="KW-1015">Disulfide bond</keyword>
<dbReference type="AlphaFoldDB" id="A0A8I6RI86"/>
<keyword evidence="12 20" id="KW-0333">Golgi apparatus</keyword>
<evidence type="ECO:0000256" key="21">
    <source>
        <dbReference type="SAM" id="Coils"/>
    </source>
</evidence>